<name>X1P1B9_9ZZZZ</name>
<reference evidence="1" key="1">
    <citation type="journal article" date="2014" name="Front. Microbiol.">
        <title>High frequency of phylogenetically diverse reductive dehalogenase-homologous genes in deep subseafloor sedimentary metagenomes.</title>
        <authorList>
            <person name="Kawai M."/>
            <person name="Futagami T."/>
            <person name="Toyoda A."/>
            <person name="Takaki Y."/>
            <person name="Nishi S."/>
            <person name="Hori S."/>
            <person name="Arai W."/>
            <person name="Tsubouchi T."/>
            <person name="Morono Y."/>
            <person name="Uchiyama I."/>
            <person name="Ito T."/>
            <person name="Fujiyama A."/>
            <person name="Inagaki F."/>
            <person name="Takami H."/>
        </authorList>
    </citation>
    <scope>NUCLEOTIDE SEQUENCE</scope>
    <source>
        <strain evidence="1">Expedition CK06-06</strain>
    </source>
</reference>
<gene>
    <name evidence="1" type="ORF">S06H3_52532</name>
</gene>
<sequence length="43" mass="4383">MNSATSEVQNIVVKVIEGASGVKALSAVNEIALEQAKNVGANK</sequence>
<dbReference type="EMBL" id="BARV01033419">
    <property type="protein sequence ID" value="GAI50082.1"/>
    <property type="molecule type" value="Genomic_DNA"/>
</dbReference>
<proteinExistence type="predicted"/>
<organism evidence="1">
    <name type="scientific">marine sediment metagenome</name>
    <dbReference type="NCBI Taxonomy" id="412755"/>
    <lineage>
        <taxon>unclassified sequences</taxon>
        <taxon>metagenomes</taxon>
        <taxon>ecological metagenomes</taxon>
    </lineage>
</organism>
<dbReference type="AlphaFoldDB" id="X1P1B9"/>
<evidence type="ECO:0000313" key="1">
    <source>
        <dbReference type="EMBL" id="GAI50082.1"/>
    </source>
</evidence>
<protein>
    <submittedName>
        <fullName evidence="1">Uncharacterized protein</fullName>
    </submittedName>
</protein>
<accession>X1P1B9</accession>
<comment type="caution">
    <text evidence="1">The sequence shown here is derived from an EMBL/GenBank/DDBJ whole genome shotgun (WGS) entry which is preliminary data.</text>
</comment>